<evidence type="ECO:0000259" key="5">
    <source>
        <dbReference type="Pfam" id="PF00496"/>
    </source>
</evidence>
<dbReference type="PANTHER" id="PTHR30290:SF9">
    <property type="entry name" value="OLIGOPEPTIDE-BINDING PROTEIN APPA"/>
    <property type="match status" value="1"/>
</dbReference>
<protein>
    <submittedName>
        <fullName evidence="6">ABC transporter substrate-binding protein</fullName>
    </submittedName>
</protein>
<dbReference type="Proteomes" id="UP001595847">
    <property type="component" value="Unassembled WGS sequence"/>
</dbReference>
<feature type="signal peptide" evidence="4">
    <location>
        <begin position="1"/>
        <end position="26"/>
    </location>
</feature>
<evidence type="ECO:0000256" key="4">
    <source>
        <dbReference type="SAM" id="SignalP"/>
    </source>
</evidence>
<comment type="similarity">
    <text evidence="1">Belongs to the bacterial solute-binding protein 5 family.</text>
</comment>
<dbReference type="InterPro" id="IPR000914">
    <property type="entry name" value="SBP_5_dom"/>
</dbReference>
<dbReference type="InterPro" id="IPR030678">
    <property type="entry name" value="Peptide/Ni-bd"/>
</dbReference>
<dbReference type="Pfam" id="PF00496">
    <property type="entry name" value="SBP_bac_5"/>
    <property type="match status" value="1"/>
</dbReference>
<name>A0ABV8FQC3_9ACTN</name>
<dbReference type="PROSITE" id="PS51257">
    <property type="entry name" value="PROKAR_LIPOPROTEIN"/>
    <property type="match status" value="1"/>
</dbReference>
<dbReference type="RefSeq" id="WP_378536182.1">
    <property type="nucleotide sequence ID" value="NZ_JBHSBH010000013.1"/>
</dbReference>
<evidence type="ECO:0000256" key="1">
    <source>
        <dbReference type="ARBA" id="ARBA00005695"/>
    </source>
</evidence>
<evidence type="ECO:0000313" key="6">
    <source>
        <dbReference type="EMBL" id="MFC3998380.1"/>
    </source>
</evidence>
<keyword evidence="3 4" id="KW-0732">Signal</keyword>
<feature type="domain" description="Solute-binding protein family 5" evidence="5">
    <location>
        <begin position="75"/>
        <end position="434"/>
    </location>
</feature>
<dbReference type="SUPFAM" id="SSF53850">
    <property type="entry name" value="Periplasmic binding protein-like II"/>
    <property type="match status" value="1"/>
</dbReference>
<dbReference type="InterPro" id="IPR039424">
    <property type="entry name" value="SBP_5"/>
</dbReference>
<keyword evidence="7" id="KW-1185">Reference proteome</keyword>
<dbReference type="Gene3D" id="3.90.76.10">
    <property type="entry name" value="Dipeptide-binding Protein, Domain 1"/>
    <property type="match status" value="1"/>
</dbReference>
<dbReference type="EMBL" id="JBHSBH010000013">
    <property type="protein sequence ID" value="MFC3998380.1"/>
    <property type="molecule type" value="Genomic_DNA"/>
</dbReference>
<keyword evidence="2" id="KW-0813">Transport</keyword>
<sequence length="527" mass="56344">MTRRPPSAIAAGACLLLLTTAGCATAQQGGPADGTLTYALGDEPQEFNPALIDEHLDPVTEMVFRGLTAHDADNEIVPALAESWEVADDGRTYTFALREGVTWHDGAAFTAADVVFTIEAVRDGGFATSNKFADVDDVRAEGDHTVVVELSDPAPALLDTLSNGILPEHLLADTGIDDPAFGEHPVGTGPFRLDTWRHGEYASLSAFPDYYGGPPGLSGITITYVPDAAARLMRLQNGEVDAAALEPQQAGEVQGGDRIRLEVSPTADYRGIMFNMSADHCWSDAHCDDPAPRRAMNHAIDRDAVIDGVLHGYGSPALGPLDQSPFGTDTAGYSFDPGRVEEIMTEGGYRRNGDGVWAKDGEPVAFDLTTFAEDGVRAAMVEVLATQLRDQGFDVTADPRPRDSVDWASLDTFLVGWGTPYDPDGSLYGPFHSSEALAEGGSNYGSYADDAVDDALDRGRGTGDPEARAAAYADFQEAIAENPPYVFVSYLEAVNAVPAGLTGLRQRTLAHHGYGFFWNAEEWSYRG</sequence>
<accession>A0ABV8FQC3</accession>
<evidence type="ECO:0000313" key="7">
    <source>
        <dbReference type="Proteomes" id="UP001595847"/>
    </source>
</evidence>
<proteinExistence type="inferred from homology"/>
<dbReference type="PANTHER" id="PTHR30290">
    <property type="entry name" value="PERIPLASMIC BINDING COMPONENT OF ABC TRANSPORTER"/>
    <property type="match status" value="1"/>
</dbReference>
<reference evidence="7" key="1">
    <citation type="journal article" date="2019" name="Int. J. Syst. Evol. Microbiol.">
        <title>The Global Catalogue of Microorganisms (GCM) 10K type strain sequencing project: providing services to taxonomists for standard genome sequencing and annotation.</title>
        <authorList>
            <consortium name="The Broad Institute Genomics Platform"/>
            <consortium name="The Broad Institute Genome Sequencing Center for Infectious Disease"/>
            <person name="Wu L."/>
            <person name="Ma J."/>
        </authorList>
    </citation>
    <scope>NUCLEOTIDE SEQUENCE [LARGE SCALE GENOMIC DNA]</scope>
    <source>
        <strain evidence="7">TBRC 1826</strain>
    </source>
</reference>
<organism evidence="6 7">
    <name type="scientific">Nocardiopsis sediminis</name>
    <dbReference type="NCBI Taxonomy" id="1778267"/>
    <lineage>
        <taxon>Bacteria</taxon>
        <taxon>Bacillati</taxon>
        <taxon>Actinomycetota</taxon>
        <taxon>Actinomycetes</taxon>
        <taxon>Streptosporangiales</taxon>
        <taxon>Nocardiopsidaceae</taxon>
        <taxon>Nocardiopsis</taxon>
    </lineage>
</organism>
<evidence type="ECO:0000256" key="2">
    <source>
        <dbReference type="ARBA" id="ARBA00022448"/>
    </source>
</evidence>
<gene>
    <name evidence="6" type="ORF">ACFOVU_20815</name>
</gene>
<dbReference type="Gene3D" id="3.10.105.10">
    <property type="entry name" value="Dipeptide-binding Protein, Domain 3"/>
    <property type="match status" value="1"/>
</dbReference>
<dbReference type="PIRSF" id="PIRSF002741">
    <property type="entry name" value="MppA"/>
    <property type="match status" value="1"/>
</dbReference>
<evidence type="ECO:0000256" key="3">
    <source>
        <dbReference type="ARBA" id="ARBA00022729"/>
    </source>
</evidence>
<dbReference type="Gene3D" id="3.40.190.10">
    <property type="entry name" value="Periplasmic binding protein-like II"/>
    <property type="match status" value="1"/>
</dbReference>
<comment type="caution">
    <text evidence="6">The sequence shown here is derived from an EMBL/GenBank/DDBJ whole genome shotgun (WGS) entry which is preliminary data.</text>
</comment>
<feature type="chain" id="PRO_5045101943" evidence="4">
    <location>
        <begin position="27"/>
        <end position="527"/>
    </location>
</feature>